<feature type="transmembrane region" description="Helical" evidence="1">
    <location>
        <begin position="96"/>
        <end position="121"/>
    </location>
</feature>
<keyword evidence="1" id="KW-0472">Membrane</keyword>
<dbReference type="EMBL" id="JADWOX010000013">
    <property type="protein sequence ID" value="MBI1685461.1"/>
    <property type="molecule type" value="Genomic_DNA"/>
</dbReference>
<keyword evidence="3" id="KW-1185">Reference proteome</keyword>
<keyword evidence="1" id="KW-1133">Transmembrane helix</keyword>
<evidence type="ECO:0000313" key="3">
    <source>
        <dbReference type="Proteomes" id="UP000639859"/>
    </source>
</evidence>
<dbReference type="Proteomes" id="UP000639859">
    <property type="component" value="Unassembled WGS sequence"/>
</dbReference>
<organism evidence="2 3">
    <name type="scientific">Caulobacter hibisci</name>
    <dbReference type="NCBI Taxonomy" id="2035993"/>
    <lineage>
        <taxon>Bacteria</taxon>
        <taxon>Pseudomonadati</taxon>
        <taxon>Pseudomonadota</taxon>
        <taxon>Alphaproteobacteria</taxon>
        <taxon>Caulobacterales</taxon>
        <taxon>Caulobacteraceae</taxon>
        <taxon>Caulobacter</taxon>
    </lineage>
</organism>
<reference evidence="2 3" key="1">
    <citation type="submission" date="2020-11" db="EMBL/GenBank/DDBJ databases">
        <title>genome sequence of strain KACC 18849.</title>
        <authorList>
            <person name="Gao J."/>
            <person name="Zhang X."/>
        </authorList>
    </citation>
    <scope>NUCLEOTIDE SEQUENCE [LARGE SCALE GENOMIC DNA]</scope>
    <source>
        <strain evidence="2 3">KACC 18849</strain>
    </source>
</reference>
<name>A0ABS0T175_9CAUL</name>
<keyword evidence="1" id="KW-0812">Transmembrane</keyword>
<dbReference type="RefSeq" id="WP_198577369.1">
    <property type="nucleotide sequence ID" value="NZ_JADWOX010000013.1"/>
</dbReference>
<protein>
    <submittedName>
        <fullName evidence="2">Uncharacterized protein</fullName>
    </submittedName>
</protein>
<comment type="caution">
    <text evidence="2">The sequence shown here is derived from an EMBL/GenBank/DDBJ whole genome shotgun (WGS) entry which is preliminary data.</text>
</comment>
<evidence type="ECO:0000256" key="1">
    <source>
        <dbReference type="SAM" id="Phobius"/>
    </source>
</evidence>
<accession>A0ABS0T175</accession>
<gene>
    <name evidence="2" type="ORF">I4Q42_17460</name>
</gene>
<proteinExistence type="predicted"/>
<feature type="transmembrane region" description="Helical" evidence="1">
    <location>
        <begin position="62"/>
        <end position="84"/>
    </location>
</feature>
<sequence>MSEESLIASHVYSRKLDKPKNVWPALIVTTLIGVAIITAYSLGQMDSTNRAFDPSELLNSRFLFSLVPCGVLALTLWAILYFGYVRWRDASMGPMCFNVLGIGIFGASVLAPLSVQGIWYVERQIALHEARQAWATVPALKTELTAIAARDRAGDAADLAVLKPQFEATDDVLEISPITIASQADVQKASALLVKTLAAMDEAEARNAERTAQTRAAIDGAIQRAAPPALVREHIYARLAADEQRAAAYESTLSALGVFTGARGLWKSDGENLMFARQSDVDAIEAHLREAKIRRYDLFHQPAERLPAQSWAKPQPGV</sequence>
<evidence type="ECO:0000313" key="2">
    <source>
        <dbReference type="EMBL" id="MBI1685461.1"/>
    </source>
</evidence>
<feature type="transmembrane region" description="Helical" evidence="1">
    <location>
        <begin position="21"/>
        <end position="42"/>
    </location>
</feature>